<keyword evidence="2" id="KW-1133">Transmembrane helix</keyword>
<dbReference type="Proteomes" id="UP000185124">
    <property type="component" value="Unassembled WGS sequence"/>
</dbReference>
<dbReference type="Gene3D" id="1.10.620.20">
    <property type="entry name" value="Ribonucleotide Reductase, subunit A"/>
    <property type="match status" value="1"/>
</dbReference>
<keyword evidence="2" id="KW-0812">Transmembrane</keyword>
<dbReference type="InterPro" id="IPR012348">
    <property type="entry name" value="RNR-like"/>
</dbReference>
<keyword evidence="2" id="KW-0472">Membrane</keyword>
<name>A0A1N6AFN8_9ACTN</name>
<gene>
    <name evidence="3" type="ORF">SAMN04489832_5445</name>
</gene>
<dbReference type="GO" id="GO:0016491">
    <property type="term" value="F:oxidoreductase activity"/>
    <property type="evidence" value="ECO:0007669"/>
    <property type="project" value="InterPro"/>
</dbReference>
<dbReference type="SUPFAM" id="SSF47240">
    <property type="entry name" value="Ferritin-like"/>
    <property type="match status" value="1"/>
</dbReference>
<feature type="region of interest" description="Disordered" evidence="1">
    <location>
        <begin position="235"/>
        <end position="259"/>
    </location>
</feature>
<evidence type="ECO:0000313" key="3">
    <source>
        <dbReference type="EMBL" id="SIN32817.1"/>
    </source>
</evidence>
<feature type="transmembrane region" description="Helical" evidence="2">
    <location>
        <begin position="184"/>
        <end position="206"/>
    </location>
</feature>
<protein>
    <recommendedName>
        <fullName evidence="5">Ferritin-like domain-containing protein</fullName>
    </recommendedName>
</protein>
<evidence type="ECO:0000313" key="4">
    <source>
        <dbReference type="Proteomes" id="UP000185124"/>
    </source>
</evidence>
<dbReference type="EMBL" id="FSQT01000002">
    <property type="protein sequence ID" value="SIN32817.1"/>
    <property type="molecule type" value="Genomic_DNA"/>
</dbReference>
<dbReference type="CDD" id="cd00657">
    <property type="entry name" value="Ferritin_like"/>
    <property type="match status" value="1"/>
</dbReference>
<evidence type="ECO:0000256" key="2">
    <source>
        <dbReference type="SAM" id="Phobius"/>
    </source>
</evidence>
<dbReference type="STRING" id="709881.SAMN04489832_5445"/>
<dbReference type="AlphaFoldDB" id="A0A1N6AFN8"/>
<accession>A0A1N6AFN8</accession>
<sequence length="259" mass="28779">MDFEEWVRRFAANAERRRLDGDPAWGTARSLDRALIRSLQRFQAGEDGDGASLIRKSDLAGDPHYLAAIRLFVVEEQNHARLLEHLLLSAGASTIDGHWSDRVFVAVRRALGLRLELMTLMVAEVVALRYYRAVRDGTANPLVTDVGRRILADEQAHVPFHAQRLGEGFAGLGRSARATVAAGWWALLLGAACVVAFGHGSALRLLGVGRLRFIAETAALFRPVVRDVLFERRRSDRAEPPGQHGAEQRDRRGHRNLAR</sequence>
<reference evidence="4" key="1">
    <citation type="submission" date="2016-12" db="EMBL/GenBank/DDBJ databases">
        <authorList>
            <person name="Varghese N."/>
            <person name="Submissions S."/>
        </authorList>
    </citation>
    <scope>NUCLEOTIDE SEQUENCE [LARGE SCALE GENOMIC DNA]</scope>
    <source>
        <strain evidence="4">DSM 45599</strain>
    </source>
</reference>
<proteinExistence type="predicted"/>
<evidence type="ECO:0000256" key="1">
    <source>
        <dbReference type="SAM" id="MobiDB-lite"/>
    </source>
</evidence>
<keyword evidence="4" id="KW-1185">Reference proteome</keyword>
<dbReference type="InterPro" id="IPR009078">
    <property type="entry name" value="Ferritin-like_SF"/>
</dbReference>
<organism evidence="3 4">
    <name type="scientific">Micromonospora cremea</name>
    <dbReference type="NCBI Taxonomy" id="709881"/>
    <lineage>
        <taxon>Bacteria</taxon>
        <taxon>Bacillati</taxon>
        <taxon>Actinomycetota</taxon>
        <taxon>Actinomycetes</taxon>
        <taxon>Micromonosporales</taxon>
        <taxon>Micromonosporaceae</taxon>
        <taxon>Micromonospora</taxon>
    </lineage>
</organism>
<evidence type="ECO:0008006" key="5">
    <source>
        <dbReference type="Google" id="ProtNLM"/>
    </source>
</evidence>